<dbReference type="InterPro" id="IPR007444">
    <property type="entry name" value="Glucan_biosyn_MdoG_C"/>
</dbReference>
<comment type="pathway">
    <text evidence="2">Glycan metabolism; osmoregulated periplasmic glucan (OPG) biosynthesis.</text>
</comment>
<accession>A0A285VED9</accession>
<dbReference type="PIRSF" id="PIRSF006281">
    <property type="entry name" value="MdoG"/>
    <property type="match status" value="1"/>
</dbReference>
<proteinExistence type="inferred from homology"/>
<evidence type="ECO:0000256" key="2">
    <source>
        <dbReference type="ARBA" id="ARBA00005001"/>
    </source>
</evidence>
<sequence length="551" mass="63038">MMDRRTLLKRSLALAAFYGLPAAPLLAATRDMPEIADGEPSDFSFEWLQRLAKEMANSSYQNNVRELPPTLANMTPQDYNAIGYDAGHSLWHDLDGKLDVQFFHVGMGFNQPVRMYALDPDSRQAREIHFDPSLFRYGKADVDVSQFEDEETLGFAGFRVFKAPSLTERDIVSFLGASYFRAVDDTYQYGISARGLAVNTFAESTKEEFPTYTRFWLETPAPDSTTFTAYALLDSPKVAGAYRFVIHCEEERVVMEIDKHLYPREAIEQLGIAPMTSMFSCGTHQRRMCDTIHPQIHDSDRLTMWRGNGEWVCRPLNNPPVLQYNAFADESPKGFGLLQTERDFEAYEDVIGNYHERPSLWVEPRNDWGKGEIQLMEIPTTGETMDNVVAFWKPREAVEPGDSLNFTYRLYWNARPPVTTDLARIRETRSGMGGFTEGWAPGEHYPEEWARRFSVDYIGGDILRIAKNGPPIMAQLKVSRGKTSDIQIFQVEEFEGIRVIFDWYPTEDSVDPIDMRMVLEGDGDTLSETWLYQYFPPPPDQRGHPPHPLDD</sequence>
<dbReference type="Proteomes" id="UP000219023">
    <property type="component" value="Unassembled WGS sequence"/>
</dbReference>
<dbReference type="PANTHER" id="PTHR30504:SF3">
    <property type="entry name" value="GLUCANS BIOSYNTHESIS PROTEIN D"/>
    <property type="match status" value="1"/>
</dbReference>
<dbReference type="PANTHER" id="PTHR30504">
    <property type="entry name" value="GLUCANS BIOSYNTHESIS PROTEIN"/>
    <property type="match status" value="1"/>
</dbReference>
<dbReference type="PROSITE" id="PS51318">
    <property type="entry name" value="TAT"/>
    <property type="match status" value="1"/>
</dbReference>
<keyword evidence="6" id="KW-0574">Periplasm</keyword>
<evidence type="ECO:0000256" key="6">
    <source>
        <dbReference type="ARBA" id="ARBA00022764"/>
    </source>
</evidence>
<dbReference type="SUPFAM" id="SSF81296">
    <property type="entry name" value="E set domains"/>
    <property type="match status" value="1"/>
</dbReference>
<feature type="chain" id="PRO_5012312446" description="Glucans biosynthesis protein D" evidence="7">
    <location>
        <begin position="28"/>
        <end position="551"/>
    </location>
</feature>
<keyword evidence="5 7" id="KW-0732">Signal</keyword>
<dbReference type="UniPathway" id="UPA00637"/>
<name>A0A285VED9_9GAMM</name>
<evidence type="ECO:0000256" key="5">
    <source>
        <dbReference type="ARBA" id="ARBA00022729"/>
    </source>
</evidence>
<evidence type="ECO:0000313" key="9">
    <source>
        <dbReference type="EMBL" id="SOC51928.1"/>
    </source>
</evidence>
<dbReference type="AlphaFoldDB" id="A0A285VED9"/>
<dbReference type="GO" id="GO:0051274">
    <property type="term" value="P:beta-glucan biosynthetic process"/>
    <property type="evidence" value="ECO:0007669"/>
    <property type="project" value="TreeGrafter"/>
</dbReference>
<feature type="domain" description="Glucan biosynthesis periplasmic MdoG C-terminal" evidence="8">
    <location>
        <begin position="43"/>
        <end position="534"/>
    </location>
</feature>
<evidence type="ECO:0000256" key="4">
    <source>
        <dbReference type="ARBA" id="ARBA00015372"/>
    </source>
</evidence>
<evidence type="ECO:0000313" key="10">
    <source>
        <dbReference type="Proteomes" id="UP000219023"/>
    </source>
</evidence>
<feature type="signal peptide" evidence="7">
    <location>
        <begin position="1"/>
        <end position="27"/>
    </location>
</feature>
<protein>
    <recommendedName>
        <fullName evidence="4">Glucans biosynthesis protein D</fullName>
    </recommendedName>
</protein>
<dbReference type="InterPro" id="IPR014718">
    <property type="entry name" value="GH-type_carb-bd"/>
</dbReference>
<evidence type="ECO:0000259" key="8">
    <source>
        <dbReference type="Pfam" id="PF04349"/>
    </source>
</evidence>
<dbReference type="Pfam" id="PF04349">
    <property type="entry name" value="MdoG"/>
    <property type="match status" value="1"/>
</dbReference>
<dbReference type="Gene3D" id="2.60.40.10">
    <property type="entry name" value="Immunoglobulins"/>
    <property type="match status" value="1"/>
</dbReference>
<gene>
    <name evidence="9" type="ORF">SAMN05421509_101464</name>
</gene>
<dbReference type="InterPro" id="IPR013783">
    <property type="entry name" value="Ig-like_fold"/>
</dbReference>
<dbReference type="InterPro" id="IPR014756">
    <property type="entry name" value="Ig_E-set"/>
</dbReference>
<dbReference type="RefSeq" id="WP_281256320.1">
    <property type="nucleotide sequence ID" value="NZ_OBQJ01000001.1"/>
</dbReference>
<dbReference type="InterPro" id="IPR014438">
    <property type="entry name" value="Glucan_biosyn_MdoG/MdoD"/>
</dbReference>
<reference evidence="9 10" key="1">
    <citation type="submission" date="2017-08" db="EMBL/GenBank/DDBJ databases">
        <authorList>
            <person name="de Groot N.N."/>
        </authorList>
    </citation>
    <scope>NUCLEOTIDE SEQUENCE [LARGE SCALE GENOMIC DNA]</scope>
    <source>
        <strain evidence="9 10">USBA 855</strain>
    </source>
</reference>
<dbReference type="Gene3D" id="2.70.98.10">
    <property type="match status" value="1"/>
</dbReference>
<evidence type="ECO:0000256" key="3">
    <source>
        <dbReference type="ARBA" id="ARBA00009284"/>
    </source>
</evidence>
<evidence type="ECO:0000256" key="1">
    <source>
        <dbReference type="ARBA" id="ARBA00004418"/>
    </source>
</evidence>
<dbReference type="SUPFAM" id="SSF74650">
    <property type="entry name" value="Galactose mutarotase-like"/>
    <property type="match status" value="1"/>
</dbReference>
<dbReference type="GO" id="GO:0030246">
    <property type="term" value="F:carbohydrate binding"/>
    <property type="evidence" value="ECO:0007669"/>
    <property type="project" value="InterPro"/>
</dbReference>
<comment type="subcellular location">
    <subcellularLocation>
        <location evidence="1">Periplasm</location>
    </subcellularLocation>
</comment>
<organism evidence="9 10">
    <name type="scientific">Chromohalobacter canadensis</name>
    <dbReference type="NCBI Taxonomy" id="141389"/>
    <lineage>
        <taxon>Bacteria</taxon>
        <taxon>Pseudomonadati</taxon>
        <taxon>Pseudomonadota</taxon>
        <taxon>Gammaproteobacteria</taxon>
        <taxon>Oceanospirillales</taxon>
        <taxon>Halomonadaceae</taxon>
        <taxon>Chromohalobacter</taxon>
    </lineage>
</organism>
<dbReference type="InterPro" id="IPR011013">
    <property type="entry name" value="Gal_mutarotase_sf_dom"/>
</dbReference>
<dbReference type="GO" id="GO:0030288">
    <property type="term" value="C:outer membrane-bounded periplasmic space"/>
    <property type="evidence" value="ECO:0007669"/>
    <property type="project" value="TreeGrafter"/>
</dbReference>
<dbReference type="EMBL" id="OBQJ01000001">
    <property type="protein sequence ID" value="SOC51928.1"/>
    <property type="molecule type" value="Genomic_DNA"/>
</dbReference>
<evidence type="ECO:0000256" key="7">
    <source>
        <dbReference type="SAM" id="SignalP"/>
    </source>
</evidence>
<dbReference type="GO" id="GO:0003824">
    <property type="term" value="F:catalytic activity"/>
    <property type="evidence" value="ECO:0007669"/>
    <property type="project" value="InterPro"/>
</dbReference>
<comment type="similarity">
    <text evidence="3">Belongs to the OpgD/OpgG family.</text>
</comment>
<dbReference type="InterPro" id="IPR006311">
    <property type="entry name" value="TAT_signal"/>
</dbReference>